<dbReference type="Proteomes" id="UP000013776">
    <property type="component" value="Unassembled WGS sequence"/>
</dbReference>
<dbReference type="EMBL" id="CAHR02000025">
    <property type="protein sequence ID" value="CCG81091.1"/>
    <property type="molecule type" value="Genomic_DNA"/>
</dbReference>
<comment type="caution">
    <text evidence="2">The sequence shown here is derived from an EMBL/GenBank/DDBJ whole genome shotgun (WGS) entry which is preliminary data.</text>
</comment>
<organism evidence="2 3">
    <name type="scientific">Taphrina deformans (strain PYCC 5710 / ATCC 11124 / CBS 356.35 / IMI 108563 / JCM 9778 / NBRC 8474)</name>
    <name type="common">Peach leaf curl fungus</name>
    <name type="synonym">Lalaria deformans</name>
    <dbReference type="NCBI Taxonomy" id="1097556"/>
    <lineage>
        <taxon>Eukaryota</taxon>
        <taxon>Fungi</taxon>
        <taxon>Dikarya</taxon>
        <taxon>Ascomycota</taxon>
        <taxon>Taphrinomycotina</taxon>
        <taxon>Taphrinomycetes</taxon>
        <taxon>Taphrinales</taxon>
        <taxon>Taphrinaceae</taxon>
        <taxon>Taphrina</taxon>
    </lineage>
</organism>
<evidence type="ECO:0000313" key="2">
    <source>
        <dbReference type="EMBL" id="CCG81091.1"/>
    </source>
</evidence>
<gene>
    <name evidence="2" type="ORF">TAPDE_000781</name>
</gene>
<feature type="region of interest" description="Disordered" evidence="1">
    <location>
        <begin position="1"/>
        <end position="75"/>
    </location>
</feature>
<reference evidence="2 3" key="1">
    <citation type="journal article" date="2013" name="MBio">
        <title>Genome sequencing of the plant pathogen Taphrina deformans, the causal agent of peach leaf curl.</title>
        <authorList>
            <person name="Cisse O.H."/>
            <person name="Almeida J.M.G.C.F."/>
            <person name="Fonseca A."/>
            <person name="Kumar A.A."/>
            <person name="Salojaervi J."/>
            <person name="Overmyer K."/>
            <person name="Hauser P.M."/>
            <person name="Pagni M."/>
        </authorList>
    </citation>
    <scope>NUCLEOTIDE SEQUENCE [LARGE SCALE GENOMIC DNA]</scope>
    <source>
        <strain evidence="3">PYCC 5710 / ATCC 11124 / CBS 356.35 / IMI 108563 / JCM 9778 / NBRC 8474</strain>
    </source>
</reference>
<accession>R4X754</accession>
<dbReference type="VEuPathDB" id="FungiDB:TAPDE_000781"/>
<sequence length="75" mass="7501">MSGAVKTKEGVQGGDKNTSENEHHGEESTTGMGGSTAGTSAPSEENQAHGEAHASALQGNGTNETDKHASGHANK</sequence>
<name>R4X754_TAPDE</name>
<dbReference type="AlphaFoldDB" id="R4X754"/>
<feature type="compositionally biased region" description="Basic and acidic residues" evidence="1">
    <location>
        <begin position="17"/>
        <end position="27"/>
    </location>
</feature>
<keyword evidence="3" id="KW-1185">Reference proteome</keyword>
<protein>
    <submittedName>
        <fullName evidence="2">Uncharacterized protein</fullName>
    </submittedName>
</protein>
<evidence type="ECO:0000313" key="3">
    <source>
        <dbReference type="Proteomes" id="UP000013776"/>
    </source>
</evidence>
<proteinExistence type="predicted"/>
<evidence type="ECO:0000256" key="1">
    <source>
        <dbReference type="SAM" id="MobiDB-lite"/>
    </source>
</evidence>